<proteinExistence type="predicted"/>
<evidence type="ECO:0000313" key="1">
    <source>
        <dbReference type="EMBL" id="MCD2421361.1"/>
    </source>
</evidence>
<dbReference type="Proteomes" id="UP001199816">
    <property type="component" value="Unassembled WGS sequence"/>
</dbReference>
<gene>
    <name evidence="1" type="ORF">LQ567_01210</name>
</gene>
<sequence>METIAQVVLLGYGSRTNDCIQKIINSENVLENHLLRLPEGLYTGIAGVIVNVVLMKTHPVSGVAELTGGPVSFFVAFLQQACTGGFNPVISSIAM</sequence>
<dbReference type="RefSeq" id="WP_231002267.1">
    <property type="nucleotide sequence ID" value="NZ_JAJNEC010000003.1"/>
</dbReference>
<organism evidence="1 2">
    <name type="scientific">Niabella pedocola</name>
    <dbReference type="NCBI Taxonomy" id="1752077"/>
    <lineage>
        <taxon>Bacteria</taxon>
        <taxon>Pseudomonadati</taxon>
        <taxon>Bacteroidota</taxon>
        <taxon>Chitinophagia</taxon>
        <taxon>Chitinophagales</taxon>
        <taxon>Chitinophagaceae</taxon>
        <taxon>Niabella</taxon>
    </lineage>
</organism>
<keyword evidence="2" id="KW-1185">Reference proteome</keyword>
<comment type="caution">
    <text evidence="1">The sequence shown here is derived from an EMBL/GenBank/DDBJ whole genome shotgun (WGS) entry which is preliminary data.</text>
</comment>
<dbReference type="EMBL" id="JAJNEC010000003">
    <property type="protein sequence ID" value="MCD2421361.1"/>
    <property type="molecule type" value="Genomic_DNA"/>
</dbReference>
<evidence type="ECO:0000313" key="2">
    <source>
        <dbReference type="Proteomes" id="UP001199816"/>
    </source>
</evidence>
<accession>A0ABS8PJU5</accession>
<reference evidence="1 2" key="1">
    <citation type="submission" date="2021-11" db="EMBL/GenBank/DDBJ databases">
        <title>Genomic of Niabella pedocola.</title>
        <authorList>
            <person name="Wu T."/>
        </authorList>
    </citation>
    <scope>NUCLEOTIDE SEQUENCE [LARGE SCALE GENOMIC DNA]</scope>
    <source>
        <strain evidence="1 2">JCM 31011</strain>
    </source>
</reference>
<protein>
    <submittedName>
        <fullName evidence="1">Uncharacterized protein</fullName>
    </submittedName>
</protein>
<name>A0ABS8PJU5_9BACT</name>